<keyword evidence="1 4" id="KW-0489">Methyltransferase</keyword>
<dbReference type="InterPro" id="IPR029063">
    <property type="entry name" value="SAM-dependent_MTases_sf"/>
</dbReference>
<dbReference type="PROSITE" id="PS50926">
    <property type="entry name" value="TRAM"/>
    <property type="match status" value="1"/>
</dbReference>
<dbReference type="Pfam" id="PF05958">
    <property type="entry name" value="tRNA_U5-meth_tr"/>
    <property type="match status" value="1"/>
</dbReference>
<evidence type="ECO:0000256" key="5">
    <source>
        <dbReference type="PROSITE-ProRule" id="PRU10015"/>
    </source>
</evidence>
<dbReference type="PANTHER" id="PTHR11061">
    <property type="entry name" value="RNA M5U METHYLTRANSFERASE"/>
    <property type="match status" value="1"/>
</dbReference>
<dbReference type="InterPro" id="IPR002792">
    <property type="entry name" value="TRAM_dom"/>
</dbReference>
<evidence type="ECO:0000256" key="1">
    <source>
        <dbReference type="ARBA" id="ARBA00022603"/>
    </source>
</evidence>
<evidence type="ECO:0000259" key="6">
    <source>
        <dbReference type="PROSITE" id="PS50926"/>
    </source>
</evidence>
<evidence type="ECO:0000256" key="2">
    <source>
        <dbReference type="ARBA" id="ARBA00022679"/>
    </source>
</evidence>
<feature type="binding site" evidence="4">
    <location>
        <position position="286"/>
    </location>
    <ligand>
        <name>S-adenosyl-L-methionine</name>
        <dbReference type="ChEBI" id="CHEBI:59789"/>
    </ligand>
</feature>
<feature type="active site" description="Nucleophile" evidence="4">
    <location>
        <position position="383"/>
    </location>
</feature>
<accession>A0A437S683</accession>
<dbReference type="RefSeq" id="WP_127724757.1">
    <property type="nucleotide sequence ID" value="NZ_RLIH01000009.1"/>
</dbReference>
<comment type="similarity">
    <text evidence="4">Belongs to the class I-like SAM-binding methyltransferase superfamily. RNA M5U methyltransferase family.</text>
</comment>
<dbReference type="Gene3D" id="2.40.50.140">
    <property type="entry name" value="Nucleic acid-binding proteins"/>
    <property type="match status" value="1"/>
</dbReference>
<dbReference type="Pfam" id="PF01938">
    <property type="entry name" value="TRAM"/>
    <property type="match status" value="1"/>
</dbReference>
<dbReference type="AlphaFoldDB" id="A0A437S683"/>
<comment type="caution">
    <text evidence="7">The sequence shown here is derived from an EMBL/GenBank/DDBJ whole genome shotgun (WGS) entry which is preliminary data.</text>
</comment>
<protein>
    <submittedName>
        <fullName evidence="7">23S rRNA (Uracil(1939)-C(5))-methyltransferase RlmD</fullName>
        <ecNumber evidence="7">2.1.1.190</ecNumber>
    </submittedName>
</protein>
<dbReference type="Gene3D" id="2.40.50.1070">
    <property type="match status" value="1"/>
</dbReference>
<dbReference type="SUPFAM" id="SSF53335">
    <property type="entry name" value="S-adenosyl-L-methionine-dependent methyltransferases"/>
    <property type="match status" value="1"/>
</dbReference>
<evidence type="ECO:0000256" key="3">
    <source>
        <dbReference type="ARBA" id="ARBA00022691"/>
    </source>
</evidence>
<organism evidence="7 8">
    <name type="scientific">Anaerosphaera multitolerans</name>
    <dbReference type="NCBI Taxonomy" id="2487351"/>
    <lineage>
        <taxon>Bacteria</taxon>
        <taxon>Bacillati</taxon>
        <taxon>Bacillota</taxon>
        <taxon>Tissierellia</taxon>
        <taxon>Tissierellales</taxon>
        <taxon>Peptoniphilaceae</taxon>
        <taxon>Anaerosphaera</taxon>
    </lineage>
</organism>
<dbReference type="NCBIfam" id="TIGR00479">
    <property type="entry name" value="rumA"/>
    <property type="match status" value="1"/>
</dbReference>
<dbReference type="GO" id="GO:0070475">
    <property type="term" value="P:rRNA base methylation"/>
    <property type="evidence" value="ECO:0007669"/>
    <property type="project" value="TreeGrafter"/>
</dbReference>
<keyword evidence="8" id="KW-1185">Reference proteome</keyword>
<reference evidence="7 8" key="1">
    <citation type="submission" date="2018-11" db="EMBL/GenBank/DDBJ databases">
        <title>Genome sequencing and assembly of Anaerosphaera sp. nov., GS7-6-2.</title>
        <authorList>
            <person name="Rettenmaier R."/>
            <person name="Liebl W."/>
            <person name="Zverlov V."/>
        </authorList>
    </citation>
    <scope>NUCLEOTIDE SEQUENCE [LARGE SCALE GENOMIC DNA]</scope>
    <source>
        <strain evidence="7 8">GS7-6-2</strain>
    </source>
</reference>
<evidence type="ECO:0000256" key="4">
    <source>
        <dbReference type="PROSITE-ProRule" id="PRU01024"/>
    </source>
</evidence>
<gene>
    <name evidence="7" type="primary">rlmD</name>
    <name evidence="7" type="ORF">EF514_07210</name>
</gene>
<dbReference type="EMBL" id="RLIH01000009">
    <property type="protein sequence ID" value="RVU54535.1"/>
    <property type="molecule type" value="Genomic_DNA"/>
</dbReference>
<keyword evidence="3 4" id="KW-0949">S-adenosyl-L-methionine</keyword>
<dbReference type="Proteomes" id="UP000288812">
    <property type="component" value="Unassembled WGS sequence"/>
</dbReference>
<dbReference type="InterPro" id="IPR030390">
    <property type="entry name" value="MeTrfase_TrmA_AS"/>
</dbReference>
<dbReference type="InterPro" id="IPR012340">
    <property type="entry name" value="NA-bd_OB-fold"/>
</dbReference>
<feature type="binding site" evidence="4">
    <location>
        <position position="356"/>
    </location>
    <ligand>
        <name>S-adenosyl-L-methionine</name>
        <dbReference type="ChEBI" id="CHEBI:59789"/>
    </ligand>
</feature>
<sequence length="426" mass="48819">MENVRLKIIDFDYKGGGVAKLDNKTVFLDGGVIGDVVEAEILEDKKRFFTARVLSVLKDSPYRIKSKCNYSGVCGGCDFLEFDYKEQLKWKREKVTNDLRRIGSIDGEVKDTLGMKTPYYYRNNIQLKVLDGKLGYYKKNTKELVEVSRCIIAKDEINNFIRILRTWKGIKSVDEVSIRENYRGEIMAVFISSKGVKNFNTLLPKIVESNVVSVFENINRNRKVRFGREFKKLYGSDYLNEELLGMKFKLSPRSFFQVNLLQTEKLYNVALKSLKLEKKDRLLDLYCGIGTISLLAADKVKEVVGVEVVEDAVEDARLNAKLNNITNSRFICGKSEDVLHKLYENNSLYFNKIVLDPPRTGLDKSLINTLLKLGADKIAYISCNPSTQSRDLKLLSEDYKVELIQPVDMFCNSVHVENVVLLQRNK</sequence>
<dbReference type="PROSITE" id="PS01230">
    <property type="entry name" value="TRMA_1"/>
    <property type="match status" value="1"/>
</dbReference>
<dbReference type="FunFam" id="3.40.50.150:FF:000009">
    <property type="entry name" value="23S rRNA (Uracil(1939)-C(5))-methyltransferase RlmD"/>
    <property type="match status" value="1"/>
</dbReference>
<dbReference type="PROSITE" id="PS51687">
    <property type="entry name" value="SAM_MT_RNA_M5U"/>
    <property type="match status" value="1"/>
</dbReference>
<evidence type="ECO:0000313" key="8">
    <source>
        <dbReference type="Proteomes" id="UP000288812"/>
    </source>
</evidence>
<feature type="binding site" evidence="4">
    <location>
        <position position="307"/>
    </location>
    <ligand>
        <name>S-adenosyl-L-methionine</name>
        <dbReference type="ChEBI" id="CHEBI:59789"/>
    </ligand>
</feature>
<dbReference type="OrthoDB" id="9804590at2"/>
<proteinExistence type="inferred from homology"/>
<feature type="active site" evidence="5">
    <location>
        <position position="383"/>
    </location>
</feature>
<dbReference type="SUPFAM" id="SSF50249">
    <property type="entry name" value="Nucleic acid-binding proteins"/>
    <property type="match status" value="1"/>
</dbReference>
<evidence type="ECO:0000313" key="7">
    <source>
        <dbReference type="EMBL" id="RVU54535.1"/>
    </source>
</evidence>
<feature type="domain" description="TRAM" evidence="6">
    <location>
        <begin position="1"/>
        <end position="55"/>
    </location>
</feature>
<dbReference type="Gene3D" id="3.40.50.150">
    <property type="entry name" value="Vaccinia Virus protein VP39"/>
    <property type="match status" value="1"/>
</dbReference>
<name>A0A437S683_9FIRM</name>
<dbReference type="InterPro" id="IPR010280">
    <property type="entry name" value="U5_MeTrfase_fam"/>
</dbReference>
<feature type="binding site" evidence="4">
    <location>
        <position position="257"/>
    </location>
    <ligand>
        <name>S-adenosyl-L-methionine</name>
        <dbReference type="ChEBI" id="CHEBI:59789"/>
    </ligand>
</feature>
<dbReference type="PANTHER" id="PTHR11061:SF30">
    <property type="entry name" value="TRNA (URACIL(54)-C(5))-METHYLTRANSFERASE"/>
    <property type="match status" value="1"/>
</dbReference>
<keyword evidence="2 4" id="KW-0808">Transferase</keyword>
<dbReference type="EC" id="2.1.1.190" evidence="7"/>
<dbReference type="GO" id="GO:0070041">
    <property type="term" value="F:rRNA (uridine-C5-)-methyltransferase activity"/>
    <property type="evidence" value="ECO:0007669"/>
    <property type="project" value="TreeGrafter"/>
</dbReference>